<evidence type="ECO:0000313" key="2">
    <source>
        <dbReference type="EMBL" id="HJA07797.1"/>
    </source>
</evidence>
<name>A0A9D2HC77_9BACT</name>
<gene>
    <name evidence="2" type="ORF">H9962_01190</name>
</gene>
<evidence type="ECO:0000313" key="3">
    <source>
        <dbReference type="Proteomes" id="UP000824225"/>
    </source>
</evidence>
<keyword evidence="1" id="KW-0812">Transmembrane</keyword>
<organism evidence="2 3">
    <name type="scientific">Candidatus Mailhella merdigallinarum</name>
    <dbReference type="NCBI Taxonomy" id="2838658"/>
    <lineage>
        <taxon>Bacteria</taxon>
        <taxon>Pseudomonadati</taxon>
        <taxon>Thermodesulfobacteriota</taxon>
        <taxon>Desulfovibrionia</taxon>
        <taxon>Desulfovibrionales</taxon>
        <taxon>Desulfovibrionaceae</taxon>
        <taxon>Mailhella</taxon>
    </lineage>
</organism>
<dbReference type="EMBL" id="DXAN01000003">
    <property type="protein sequence ID" value="HJA07797.1"/>
    <property type="molecule type" value="Genomic_DNA"/>
</dbReference>
<keyword evidence="1" id="KW-1133">Transmembrane helix</keyword>
<protein>
    <recommendedName>
        <fullName evidence="4">Nucleoside recognition protein</fullName>
    </recommendedName>
</protein>
<keyword evidence="1" id="KW-0472">Membrane</keyword>
<evidence type="ECO:0008006" key="4">
    <source>
        <dbReference type="Google" id="ProtNLM"/>
    </source>
</evidence>
<proteinExistence type="predicted"/>
<feature type="transmembrane region" description="Helical" evidence="1">
    <location>
        <begin position="106"/>
        <end position="131"/>
    </location>
</feature>
<reference evidence="2" key="2">
    <citation type="submission" date="2021-04" db="EMBL/GenBank/DDBJ databases">
        <authorList>
            <person name="Gilroy R."/>
        </authorList>
    </citation>
    <scope>NUCLEOTIDE SEQUENCE</scope>
    <source>
        <strain evidence="2">CHK186-16707</strain>
    </source>
</reference>
<reference evidence="2" key="1">
    <citation type="journal article" date="2021" name="PeerJ">
        <title>Extensive microbial diversity within the chicken gut microbiome revealed by metagenomics and culture.</title>
        <authorList>
            <person name="Gilroy R."/>
            <person name="Ravi A."/>
            <person name="Getino M."/>
            <person name="Pursley I."/>
            <person name="Horton D.L."/>
            <person name="Alikhan N.F."/>
            <person name="Baker D."/>
            <person name="Gharbi K."/>
            <person name="Hall N."/>
            <person name="Watson M."/>
            <person name="Adriaenssens E.M."/>
            <person name="Foster-Nyarko E."/>
            <person name="Jarju S."/>
            <person name="Secka A."/>
            <person name="Antonio M."/>
            <person name="Oren A."/>
            <person name="Chaudhuri R.R."/>
            <person name="La Ragione R."/>
            <person name="Hildebrand F."/>
            <person name="Pallen M.J."/>
        </authorList>
    </citation>
    <scope>NUCLEOTIDE SEQUENCE</scope>
    <source>
        <strain evidence="2">CHK186-16707</strain>
    </source>
</reference>
<dbReference type="AlphaFoldDB" id="A0A9D2HC77"/>
<accession>A0A9D2HC77</accession>
<dbReference type="PANTHER" id="PTHR38139">
    <property type="entry name" value="GATE DOMAIN-CONTAINING PROTEIN"/>
    <property type="match status" value="1"/>
</dbReference>
<dbReference type="PANTHER" id="PTHR38139:SF1">
    <property type="entry name" value="NUCLEOSIDE TRANSPORTER_FEOB GTPASE GATE DOMAIN-CONTAINING PROTEIN"/>
    <property type="match status" value="1"/>
</dbReference>
<feature type="transmembrane region" description="Helical" evidence="1">
    <location>
        <begin position="178"/>
        <end position="195"/>
    </location>
</feature>
<dbReference type="Proteomes" id="UP000824225">
    <property type="component" value="Unassembled WGS sequence"/>
</dbReference>
<sequence length="315" mass="33721">MDELWAALIQPMTRVLIGLAAGLFVASLIEGLQWTRHLARLAAPLMRQAHLGPVPGAAFALAFFSPSSANALLGEAHAKGELSGREVMLANLFNSLPSWITHTPSIFFLTWPVLGFPAVIYTSLTLLAAVARTLFTVGLGRALLPPPPQVAAMTVPTTPGSPWKKGLHSAWRRFKKRVPRLIFVAVPIYVAMFYLQKAGAFEATERWLSAHVALLGSLKPESLGIIVLYMGAELGAAVVAAGSVLHSGGLSTQDVVFALLVGNVLSTPLRALRHQLPAYAAYFQPRLAAKLVAANQLLRAASILAVAWLYHGLAF</sequence>
<feature type="transmembrane region" description="Helical" evidence="1">
    <location>
        <begin position="12"/>
        <end position="32"/>
    </location>
</feature>
<dbReference type="InterPro" id="IPR038880">
    <property type="entry name" value="MJ0871-like"/>
</dbReference>
<evidence type="ECO:0000256" key="1">
    <source>
        <dbReference type="SAM" id="Phobius"/>
    </source>
</evidence>
<comment type="caution">
    <text evidence="2">The sequence shown here is derived from an EMBL/GenBank/DDBJ whole genome shotgun (WGS) entry which is preliminary data.</text>
</comment>
<feature type="transmembrane region" description="Helical" evidence="1">
    <location>
        <begin position="223"/>
        <end position="243"/>
    </location>
</feature>